<dbReference type="InterPro" id="IPR036291">
    <property type="entry name" value="NAD(P)-bd_dom_sf"/>
</dbReference>
<dbReference type="PANTHER" id="PTHR43000">
    <property type="entry name" value="DTDP-D-GLUCOSE 4,6-DEHYDRATASE-RELATED"/>
    <property type="match status" value="1"/>
</dbReference>
<protein>
    <submittedName>
        <fullName evidence="4">Nucleoside-diphosphate-sugar epimerase</fullName>
    </submittedName>
</protein>
<name>A0A1M5R6Q0_9ALTE</name>
<dbReference type="OrthoDB" id="9803010at2"/>
<gene>
    <name evidence="4" type="ORF">SAMN05216361_4052</name>
</gene>
<organism evidence="4 5">
    <name type="scientific">Marisediminitalea aggregata</name>
    <dbReference type="NCBI Taxonomy" id="634436"/>
    <lineage>
        <taxon>Bacteria</taxon>
        <taxon>Pseudomonadati</taxon>
        <taxon>Pseudomonadota</taxon>
        <taxon>Gammaproteobacteria</taxon>
        <taxon>Alteromonadales</taxon>
        <taxon>Alteromonadaceae</taxon>
        <taxon>Marisediminitalea</taxon>
    </lineage>
</organism>
<dbReference type="Pfam" id="PF01370">
    <property type="entry name" value="Epimerase"/>
    <property type="match status" value="1"/>
</dbReference>
<comment type="pathway">
    <text evidence="1">Bacterial outer membrane biogenesis; LPS O-antigen biosynthesis.</text>
</comment>
<evidence type="ECO:0000256" key="2">
    <source>
        <dbReference type="ARBA" id="ARBA00007637"/>
    </source>
</evidence>
<dbReference type="SUPFAM" id="SSF51735">
    <property type="entry name" value="NAD(P)-binding Rossmann-fold domains"/>
    <property type="match status" value="1"/>
</dbReference>
<dbReference type="Gene3D" id="3.90.25.10">
    <property type="entry name" value="UDP-galactose 4-epimerase, domain 1"/>
    <property type="match status" value="1"/>
</dbReference>
<reference evidence="5" key="1">
    <citation type="submission" date="2016-11" db="EMBL/GenBank/DDBJ databases">
        <authorList>
            <person name="Varghese N."/>
            <person name="Submissions S."/>
        </authorList>
    </citation>
    <scope>NUCLEOTIDE SEQUENCE [LARGE SCALE GENOMIC DNA]</scope>
    <source>
        <strain evidence="5">CGMCC 1.8995</strain>
    </source>
</reference>
<dbReference type="Gene3D" id="3.40.50.720">
    <property type="entry name" value="NAD(P)-binding Rossmann-like Domain"/>
    <property type="match status" value="1"/>
</dbReference>
<evidence type="ECO:0000256" key="1">
    <source>
        <dbReference type="ARBA" id="ARBA00005125"/>
    </source>
</evidence>
<feature type="domain" description="NAD-dependent epimerase/dehydratase" evidence="3">
    <location>
        <begin position="4"/>
        <end position="226"/>
    </location>
</feature>
<proteinExistence type="inferred from homology"/>
<dbReference type="STRING" id="634436.SAMN05216361_4052"/>
<dbReference type="EMBL" id="FQWD01000007">
    <property type="protein sequence ID" value="SHH21639.1"/>
    <property type="molecule type" value="Genomic_DNA"/>
</dbReference>
<dbReference type="AlphaFoldDB" id="A0A1M5R6Q0"/>
<sequence>MKTILVTGALGFTGRHFIRRAMDNGYNCIGLVRDSGFDLCPYIEADLTDLYQLTHRLSSIDFQYVVHLGAVTFVQHDNISELYKTNLVGTLNLLQALLECNSKPQKVLLSSSGIVYGTPESMPIDESCPTAPVNDYGISKEAMEKAVGLRMKDLPIQIVRPFNYTGRGQASHFLVPKIVEAFKQKAPELSLGNLDVARDFSDVRDVCSAYLRLLESGEASSTVNICSGNACSISDIINMLSRISGHSLQVNVDPRFVRKNEIKQLFGSNQKLISQVGNVFKYTMEDTLRWMYEA</sequence>
<accession>A0A1M5R6Q0</accession>
<dbReference type="RefSeq" id="WP_073324999.1">
    <property type="nucleotide sequence ID" value="NZ_FQWD01000007.1"/>
</dbReference>
<comment type="similarity">
    <text evidence="2">Belongs to the NAD(P)-dependent epimerase/dehydratase family.</text>
</comment>
<evidence type="ECO:0000313" key="5">
    <source>
        <dbReference type="Proteomes" id="UP000184520"/>
    </source>
</evidence>
<evidence type="ECO:0000259" key="3">
    <source>
        <dbReference type="Pfam" id="PF01370"/>
    </source>
</evidence>
<evidence type="ECO:0000313" key="4">
    <source>
        <dbReference type="EMBL" id="SHH21639.1"/>
    </source>
</evidence>
<dbReference type="Proteomes" id="UP000184520">
    <property type="component" value="Unassembled WGS sequence"/>
</dbReference>
<dbReference type="InterPro" id="IPR001509">
    <property type="entry name" value="Epimerase_deHydtase"/>
</dbReference>
<keyword evidence="5" id="KW-1185">Reference proteome</keyword>